<dbReference type="SUPFAM" id="SSF57850">
    <property type="entry name" value="RING/U-box"/>
    <property type="match status" value="1"/>
</dbReference>
<accession>A0A8S1J7Z7</accession>
<feature type="non-terminal residue" evidence="2">
    <location>
        <position position="70"/>
    </location>
</feature>
<protein>
    <recommendedName>
        <fullName evidence="1">U-box domain-containing protein</fullName>
    </recommendedName>
</protein>
<dbReference type="EMBL" id="CAJHUC010002139">
    <property type="protein sequence ID" value="CAD7703279.1"/>
    <property type="molecule type" value="Genomic_DNA"/>
</dbReference>
<sequence>LLVRRLQVESALRAQQPVRTVSTHPPPIELELSWKEKSRLIKEVPKEFLCPMSMEIMTEPVVAPSGVTYD</sequence>
<dbReference type="Proteomes" id="UP000708148">
    <property type="component" value="Unassembled WGS sequence"/>
</dbReference>
<dbReference type="PROSITE" id="PS51698">
    <property type="entry name" value="U_BOX"/>
    <property type="match status" value="1"/>
</dbReference>
<reference evidence="2" key="1">
    <citation type="submission" date="2020-12" db="EMBL/GenBank/DDBJ databases">
        <authorList>
            <person name="Iha C."/>
        </authorList>
    </citation>
    <scope>NUCLEOTIDE SEQUENCE</scope>
</reference>
<dbReference type="InterPro" id="IPR013083">
    <property type="entry name" value="Znf_RING/FYVE/PHD"/>
</dbReference>
<dbReference type="AlphaFoldDB" id="A0A8S1J7Z7"/>
<dbReference type="Pfam" id="PF04564">
    <property type="entry name" value="U-box"/>
    <property type="match status" value="1"/>
</dbReference>
<name>A0A8S1J7Z7_9CHLO</name>
<feature type="non-terminal residue" evidence="2">
    <location>
        <position position="1"/>
    </location>
</feature>
<dbReference type="GO" id="GO:0016567">
    <property type="term" value="P:protein ubiquitination"/>
    <property type="evidence" value="ECO:0007669"/>
    <property type="project" value="InterPro"/>
</dbReference>
<keyword evidence="3" id="KW-1185">Reference proteome</keyword>
<proteinExistence type="predicted"/>
<comment type="caution">
    <text evidence="2">The sequence shown here is derived from an EMBL/GenBank/DDBJ whole genome shotgun (WGS) entry which is preliminary data.</text>
</comment>
<dbReference type="OrthoDB" id="10064100at2759"/>
<dbReference type="Gene3D" id="3.30.40.10">
    <property type="entry name" value="Zinc/RING finger domain, C3HC4 (zinc finger)"/>
    <property type="match status" value="1"/>
</dbReference>
<dbReference type="InterPro" id="IPR003613">
    <property type="entry name" value="Ubox_domain"/>
</dbReference>
<evidence type="ECO:0000313" key="2">
    <source>
        <dbReference type="EMBL" id="CAD7703279.1"/>
    </source>
</evidence>
<evidence type="ECO:0000259" key="1">
    <source>
        <dbReference type="PROSITE" id="PS51698"/>
    </source>
</evidence>
<gene>
    <name evidence="2" type="ORF">OSTQU699_LOCUS8636</name>
</gene>
<organism evidence="2 3">
    <name type="scientific">Ostreobium quekettii</name>
    <dbReference type="NCBI Taxonomy" id="121088"/>
    <lineage>
        <taxon>Eukaryota</taxon>
        <taxon>Viridiplantae</taxon>
        <taxon>Chlorophyta</taxon>
        <taxon>core chlorophytes</taxon>
        <taxon>Ulvophyceae</taxon>
        <taxon>TCBD clade</taxon>
        <taxon>Bryopsidales</taxon>
        <taxon>Ostreobineae</taxon>
        <taxon>Ostreobiaceae</taxon>
        <taxon>Ostreobium</taxon>
    </lineage>
</organism>
<evidence type="ECO:0000313" key="3">
    <source>
        <dbReference type="Proteomes" id="UP000708148"/>
    </source>
</evidence>
<feature type="domain" description="U-box" evidence="1">
    <location>
        <begin position="43"/>
        <end position="70"/>
    </location>
</feature>
<dbReference type="GO" id="GO:0004842">
    <property type="term" value="F:ubiquitin-protein transferase activity"/>
    <property type="evidence" value="ECO:0007669"/>
    <property type="project" value="InterPro"/>
</dbReference>